<evidence type="ECO:0000313" key="2">
    <source>
        <dbReference type="EMBL" id="GFH46637.1"/>
    </source>
</evidence>
<reference evidence="2 3" key="1">
    <citation type="journal article" date="2021" name="Sci. Rep.">
        <title>The genome of the diatom Chaetoceros tenuissimus carries an ancient integrated fragment of an extant virus.</title>
        <authorList>
            <person name="Hongo Y."/>
            <person name="Kimura K."/>
            <person name="Takaki Y."/>
            <person name="Yoshida Y."/>
            <person name="Baba S."/>
            <person name="Kobayashi G."/>
            <person name="Nagasaki K."/>
            <person name="Hano T."/>
            <person name="Tomaru Y."/>
        </authorList>
    </citation>
    <scope>NUCLEOTIDE SEQUENCE [LARGE SCALE GENOMIC DNA]</scope>
    <source>
        <strain evidence="2 3">NIES-3715</strain>
    </source>
</reference>
<organism evidence="2 3">
    <name type="scientific">Chaetoceros tenuissimus</name>
    <dbReference type="NCBI Taxonomy" id="426638"/>
    <lineage>
        <taxon>Eukaryota</taxon>
        <taxon>Sar</taxon>
        <taxon>Stramenopiles</taxon>
        <taxon>Ochrophyta</taxon>
        <taxon>Bacillariophyta</taxon>
        <taxon>Coscinodiscophyceae</taxon>
        <taxon>Chaetocerotophycidae</taxon>
        <taxon>Chaetocerotales</taxon>
        <taxon>Chaetocerotaceae</taxon>
        <taxon>Chaetoceros</taxon>
    </lineage>
</organism>
<comment type="caution">
    <text evidence="2">The sequence shown here is derived from an EMBL/GenBank/DDBJ whole genome shotgun (WGS) entry which is preliminary data.</text>
</comment>
<dbReference type="GO" id="GO:0004620">
    <property type="term" value="F:phospholipase activity"/>
    <property type="evidence" value="ECO:0007669"/>
    <property type="project" value="TreeGrafter"/>
</dbReference>
<evidence type="ECO:0000259" key="1">
    <source>
        <dbReference type="PROSITE" id="PS51043"/>
    </source>
</evidence>
<dbReference type="PANTHER" id="PTHR23509:SF10">
    <property type="entry name" value="LD21067P"/>
    <property type="match status" value="1"/>
</dbReference>
<dbReference type="GO" id="GO:0046872">
    <property type="term" value="F:metal ion binding"/>
    <property type="evidence" value="ECO:0007669"/>
    <property type="project" value="InterPro"/>
</dbReference>
<dbReference type="Proteomes" id="UP001054902">
    <property type="component" value="Unassembled WGS sequence"/>
</dbReference>
<dbReference type="GO" id="GO:0005737">
    <property type="term" value="C:cytoplasm"/>
    <property type="evidence" value="ECO:0007669"/>
    <property type="project" value="TreeGrafter"/>
</dbReference>
<dbReference type="Pfam" id="PF02862">
    <property type="entry name" value="DDHD"/>
    <property type="match status" value="2"/>
</dbReference>
<dbReference type="EMBL" id="BLLK01000022">
    <property type="protein sequence ID" value="GFH46637.1"/>
    <property type="molecule type" value="Genomic_DNA"/>
</dbReference>
<proteinExistence type="predicted"/>
<evidence type="ECO:0000313" key="3">
    <source>
        <dbReference type="Proteomes" id="UP001054902"/>
    </source>
</evidence>
<dbReference type="InterPro" id="IPR058055">
    <property type="entry name" value="PA-PLA1"/>
</dbReference>
<feature type="domain" description="DDHD" evidence="1">
    <location>
        <begin position="446"/>
        <end position="653"/>
    </location>
</feature>
<gene>
    <name evidence="2" type="ORF">CTEN210_03111</name>
</gene>
<dbReference type="InterPro" id="IPR004177">
    <property type="entry name" value="DDHD_dom"/>
</dbReference>
<keyword evidence="3" id="KW-1185">Reference proteome</keyword>
<dbReference type="PROSITE" id="PS51043">
    <property type="entry name" value="DDHD"/>
    <property type="match status" value="1"/>
</dbReference>
<sequence length="653" mass="72985">MLTWEGIKDTSSEPKRVWFSRLKDSDPWKPLRKSDCEIINLAYRKQETSAVITCGRATVDLKENSMKYNFYNAPSRQICSAVWFTKVYKNEKDTTVTPITSTMDEMLLEEMFIEANEQVKYGADNVDEIVTEVELKDATGYKIFLFKVGNNISIKKRPISMISLLEGSTDLQRGYGDYTVEGEEEELALGSCKHLSFVIHGIGEAMWKKSDGTIPSLVESVESMRSSTNKKLYTAWKNEFQRCEKKKLAIPPPPNRIEFIPVEWFDKIHCESSRLKNNLLSTTLGTIPKLRSIANDVIFDVLMYLTPEFCEEVLTCVTDQIIDCYKAFHTIHGDFIVDGTVSLIGHSLGSVITWDILSLLGDKLDNTQVPMTGTMSNPIVIDDDSVEVKKDSTVEVKGYKLPHAAGSEQSADVYRAYASGGDVNADAVKNSGTWGPATVNKISKTLPFVPKFTFLLGSPLGLFLTLRGAKPVFNQLRLLEENEKDIINHADASVEPSSPFSLPTVALYNVFHPSDPVAYRIEPTLLPEDFEDRYLPKPCFVTSQGKGVRLHVKAQEIGDNILKTFTGIFERVPNTIPSVESDLSTSSTAARPIKSRGSGRRNFKFALGGASDRVDYQLQQGVIENEYLSAVSAHSSYWTNEDLQDFLIEKALS</sequence>
<dbReference type="AlphaFoldDB" id="A0AAD3H0Z5"/>
<protein>
    <recommendedName>
        <fullName evidence="1">DDHD domain-containing protein</fullName>
    </recommendedName>
</protein>
<dbReference type="SMART" id="SM01127">
    <property type="entry name" value="DDHD"/>
    <property type="match status" value="1"/>
</dbReference>
<accession>A0AAD3H0Z5</accession>
<name>A0AAD3H0Z5_9STRA</name>
<dbReference type="PANTHER" id="PTHR23509">
    <property type="entry name" value="PA-PL1 PHOSPHOLIPASE FAMILY"/>
    <property type="match status" value="1"/>
</dbReference>